<accession>A0A8E2EXU2</accession>
<organism evidence="7 8">
    <name type="scientific">Glonium stellatum</name>
    <dbReference type="NCBI Taxonomy" id="574774"/>
    <lineage>
        <taxon>Eukaryota</taxon>
        <taxon>Fungi</taxon>
        <taxon>Dikarya</taxon>
        <taxon>Ascomycota</taxon>
        <taxon>Pezizomycotina</taxon>
        <taxon>Dothideomycetes</taxon>
        <taxon>Pleosporomycetidae</taxon>
        <taxon>Gloniales</taxon>
        <taxon>Gloniaceae</taxon>
        <taxon>Glonium</taxon>
    </lineage>
</organism>
<dbReference type="PANTHER" id="PTHR13115:SF8">
    <property type="entry name" value="RNA POLYMERASE-ASSOCIATED PROTEIN RTF1 HOMOLOG"/>
    <property type="match status" value="1"/>
</dbReference>
<feature type="region of interest" description="Disordered" evidence="5">
    <location>
        <begin position="87"/>
        <end position="189"/>
    </location>
</feature>
<keyword evidence="3" id="KW-0804">Transcription</keyword>
<dbReference type="PROSITE" id="PS51360">
    <property type="entry name" value="PLUS3"/>
    <property type="match status" value="1"/>
</dbReference>
<evidence type="ECO:0000259" key="6">
    <source>
        <dbReference type="PROSITE" id="PS51360"/>
    </source>
</evidence>
<dbReference type="EMBL" id="KV749961">
    <property type="protein sequence ID" value="OCL06912.1"/>
    <property type="molecule type" value="Genomic_DNA"/>
</dbReference>
<reference evidence="7 8" key="1">
    <citation type="journal article" date="2016" name="Nat. Commun.">
        <title>Ectomycorrhizal ecology is imprinted in the genome of the dominant symbiotic fungus Cenococcum geophilum.</title>
        <authorList>
            <consortium name="DOE Joint Genome Institute"/>
            <person name="Peter M."/>
            <person name="Kohler A."/>
            <person name="Ohm R.A."/>
            <person name="Kuo A."/>
            <person name="Krutzmann J."/>
            <person name="Morin E."/>
            <person name="Arend M."/>
            <person name="Barry K.W."/>
            <person name="Binder M."/>
            <person name="Choi C."/>
            <person name="Clum A."/>
            <person name="Copeland A."/>
            <person name="Grisel N."/>
            <person name="Haridas S."/>
            <person name="Kipfer T."/>
            <person name="LaButti K."/>
            <person name="Lindquist E."/>
            <person name="Lipzen A."/>
            <person name="Maire R."/>
            <person name="Meier B."/>
            <person name="Mihaltcheva S."/>
            <person name="Molinier V."/>
            <person name="Murat C."/>
            <person name="Poggeler S."/>
            <person name="Quandt C.A."/>
            <person name="Sperisen C."/>
            <person name="Tritt A."/>
            <person name="Tisserant E."/>
            <person name="Crous P.W."/>
            <person name="Henrissat B."/>
            <person name="Nehls U."/>
            <person name="Egli S."/>
            <person name="Spatafora J.W."/>
            <person name="Grigoriev I.V."/>
            <person name="Martin F.M."/>
        </authorList>
    </citation>
    <scope>NUCLEOTIDE SEQUENCE [LARGE SCALE GENOMIC DNA]</scope>
    <source>
        <strain evidence="7 8">CBS 207.34</strain>
    </source>
</reference>
<protein>
    <submittedName>
        <fullName evidence="7">Plus-3-domain-containing protein</fullName>
    </submittedName>
</protein>
<feature type="region of interest" description="Disordered" evidence="5">
    <location>
        <begin position="1"/>
        <end position="59"/>
    </location>
</feature>
<feature type="compositionally biased region" description="Basic and acidic residues" evidence="5">
    <location>
        <begin position="140"/>
        <end position="157"/>
    </location>
</feature>
<dbReference type="Gene3D" id="3.90.70.200">
    <property type="entry name" value="Plus-3 domain"/>
    <property type="match status" value="1"/>
</dbReference>
<evidence type="ECO:0000313" key="8">
    <source>
        <dbReference type="Proteomes" id="UP000250140"/>
    </source>
</evidence>
<evidence type="ECO:0000256" key="2">
    <source>
        <dbReference type="ARBA" id="ARBA00023015"/>
    </source>
</evidence>
<feature type="compositionally biased region" description="Polar residues" evidence="5">
    <location>
        <begin position="30"/>
        <end position="40"/>
    </location>
</feature>
<dbReference type="PANTHER" id="PTHR13115">
    <property type="entry name" value="RNA POLYMERASE-ASSOCIATED PROTEIN RTF1 HOMOLOG"/>
    <property type="match status" value="1"/>
</dbReference>
<proteinExistence type="predicted"/>
<dbReference type="Proteomes" id="UP000250140">
    <property type="component" value="Unassembled WGS sequence"/>
</dbReference>
<dbReference type="GO" id="GO:0016593">
    <property type="term" value="C:Cdc73/Paf1 complex"/>
    <property type="evidence" value="ECO:0007669"/>
    <property type="project" value="TreeGrafter"/>
</dbReference>
<evidence type="ECO:0000256" key="1">
    <source>
        <dbReference type="ARBA" id="ARBA00004123"/>
    </source>
</evidence>
<feature type="compositionally biased region" description="Basic and acidic residues" evidence="5">
    <location>
        <begin position="411"/>
        <end position="428"/>
    </location>
</feature>
<dbReference type="GO" id="GO:1990269">
    <property type="term" value="F:RNA polymerase II C-terminal domain phosphoserine binding"/>
    <property type="evidence" value="ECO:0007669"/>
    <property type="project" value="TreeGrafter"/>
</dbReference>
<dbReference type="InterPro" id="IPR036128">
    <property type="entry name" value="Plus3-like_sf"/>
</dbReference>
<dbReference type="AlphaFoldDB" id="A0A8E2EXU2"/>
<name>A0A8E2EXU2_9PEZI</name>
<feature type="region of interest" description="Disordered" evidence="5">
    <location>
        <begin position="411"/>
        <end position="480"/>
    </location>
</feature>
<comment type="subcellular location">
    <subcellularLocation>
        <location evidence="1">Nucleus</location>
    </subcellularLocation>
</comment>
<dbReference type="OrthoDB" id="166375at2759"/>
<evidence type="ECO:0000256" key="4">
    <source>
        <dbReference type="ARBA" id="ARBA00023242"/>
    </source>
</evidence>
<evidence type="ECO:0000313" key="7">
    <source>
        <dbReference type="EMBL" id="OCL06912.1"/>
    </source>
</evidence>
<dbReference type="Pfam" id="PF03126">
    <property type="entry name" value="Plus-3"/>
    <property type="match status" value="1"/>
</dbReference>
<gene>
    <name evidence="7" type="ORF">AOQ84DRAFT_389866</name>
</gene>
<dbReference type="GO" id="GO:0003677">
    <property type="term" value="F:DNA binding"/>
    <property type="evidence" value="ECO:0007669"/>
    <property type="project" value="InterPro"/>
</dbReference>
<keyword evidence="2" id="KW-0805">Transcription regulation</keyword>
<keyword evidence="4" id="KW-0539">Nucleus</keyword>
<keyword evidence="8" id="KW-1185">Reference proteome</keyword>
<dbReference type="SMART" id="SM00719">
    <property type="entry name" value="Plus3"/>
    <property type="match status" value="1"/>
</dbReference>
<feature type="compositionally biased region" description="Polar residues" evidence="5">
    <location>
        <begin position="449"/>
        <end position="462"/>
    </location>
</feature>
<feature type="compositionally biased region" description="Basic and acidic residues" evidence="5">
    <location>
        <begin position="87"/>
        <end position="115"/>
    </location>
</feature>
<evidence type="ECO:0000256" key="3">
    <source>
        <dbReference type="ARBA" id="ARBA00023163"/>
    </source>
</evidence>
<evidence type="ECO:0000256" key="5">
    <source>
        <dbReference type="SAM" id="MobiDB-lite"/>
    </source>
</evidence>
<dbReference type="SUPFAM" id="SSF159042">
    <property type="entry name" value="Plus3-like"/>
    <property type="match status" value="1"/>
</dbReference>
<feature type="compositionally biased region" description="Basic and acidic residues" evidence="5">
    <location>
        <begin position="164"/>
        <end position="180"/>
    </location>
</feature>
<sequence length="498" mass="57117">MSDDELDAELLAFAGDEEEEGEASSVASSPNSLGSGAMSESDSDRDDQDHHDDGVLYPLEGKYIDAKDKASIMAMSQLEREKILGERAEEVESKKFSAELIRRNKQSERETSKIAEKKKRKASTADLEDNQRKSSRQKIKTSEPLEAYKRERAERGQLRKRQNDRRERERRSLSHEKVASDIDAEGESEVEWDSAKKTLPVREEPTAVLRDFERIRIGRTGLAHVCFFPGFEEAVNGAFVRVGTGVDHHTGRTLYKMAQIKGFTEGKPYQIEDKWKYWTDQYVIAQHGNVQKEWPFTYCSNSRFTEADYETFKKALTANNLKLHKRPFLLEKNRDLNNLLERHWTDADIQKKIDRQNKFAHLDHPTITVNAAPKTDQSTRLDLVNKANRKANSEQIRKALIEERRAQLREREAREKKRKQKEEEEKTKLLKPPKSNLDDLFDGSDRSRSGTPSFVNKGSGKSTPLGKSEKKGGIPTFKKRNMDDDIISSMDLGIEIDI</sequence>
<feature type="domain" description="Plus3" evidence="6">
    <location>
        <begin position="206"/>
        <end position="341"/>
    </location>
</feature>
<dbReference type="InterPro" id="IPR004343">
    <property type="entry name" value="Plus-3_dom"/>
</dbReference>